<evidence type="ECO:0000259" key="13">
    <source>
        <dbReference type="Pfam" id="PF25019"/>
    </source>
</evidence>
<evidence type="ECO:0000256" key="5">
    <source>
        <dbReference type="ARBA" id="ARBA00022821"/>
    </source>
</evidence>
<feature type="region of interest" description="Disordered" evidence="8">
    <location>
        <begin position="2440"/>
        <end position="2459"/>
    </location>
</feature>
<dbReference type="InterPro" id="IPR003591">
    <property type="entry name" value="Leu-rich_rpt_typical-subtyp"/>
</dbReference>
<dbReference type="Gene3D" id="1.20.5.4130">
    <property type="match status" value="2"/>
</dbReference>
<dbReference type="SMART" id="SM00369">
    <property type="entry name" value="LRR_TYP"/>
    <property type="match status" value="9"/>
</dbReference>
<feature type="domain" description="Disease resistance R13L4/SHOC-2-like LRR" evidence="12">
    <location>
        <begin position="559"/>
        <end position="764"/>
    </location>
</feature>
<dbReference type="Pfam" id="PF23559">
    <property type="entry name" value="WHD_DRP"/>
    <property type="match status" value="2"/>
</dbReference>
<evidence type="ECO:0008006" key="16">
    <source>
        <dbReference type="Google" id="ProtNLM"/>
    </source>
</evidence>
<evidence type="ECO:0000256" key="4">
    <source>
        <dbReference type="ARBA" id="ARBA00022741"/>
    </source>
</evidence>
<evidence type="ECO:0000256" key="1">
    <source>
        <dbReference type="ARBA" id="ARBA00008894"/>
    </source>
</evidence>
<dbReference type="PRINTS" id="PR00364">
    <property type="entry name" value="DISEASERSIST"/>
</dbReference>
<dbReference type="Pfam" id="PF00931">
    <property type="entry name" value="NB-ARC"/>
    <property type="match status" value="2"/>
</dbReference>
<keyword evidence="5" id="KW-0611">Plant defense</keyword>
<dbReference type="Gene3D" id="1.10.8.430">
    <property type="entry name" value="Helical domain of apoptotic protease-activating factors"/>
    <property type="match status" value="2"/>
</dbReference>
<accession>A0A0E0E498</accession>
<dbReference type="InterPro" id="IPR032675">
    <property type="entry name" value="LRR_dom_sf"/>
</dbReference>
<evidence type="ECO:0000256" key="8">
    <source>
        <dbReference type="SAM" id="MobiDB-lite"/>
    </source>
</evidence>
<keyword evidence="6" id="KW-0067">ATP-binding</keyword>
<dbReference type="GO" id="GO:0042742">
    <property type="term" value="P:defense response to bacterium"/>
    <property type="evidence" value="ECO:0007669"/>
    <property type="project" value="UniProtKB-ARBA"/>
</dbReference>
<keyword evidence="7" id="KW-0175">Coiled coil</keyword>
<protein>
    <recommendedName>
        <fullName evidence="16">NB-ARC domain-containing protein</fullName>
    </recommendedName>
</protein>
<name>A0A0E0E498_9ORYZ</name>
<dbReference type="InterPro" id="IPR055414">
    <property type="entry name" value="LRR_R13L4/SHOC2-like"/>
</dbReference>
<feature type="domain" description="R13L1/DRL21-like LRR repeat region" evidence="13">
    <location>
        <begin position="1445"/>
        <end position="1562"/>
    </location>
</feature>
<feature type="domain" description="R13L1/DRL21-like LRR repeat region" evidence="13">
    <location>
        <begin position="1820"/>
        <end position="1928"/>
    </location>
</feature>
<dbReference type="Gramene" id="OMERI06G22470.1">
    <property type="protein sequence ID" value="OMERI06G22470.1"/>
    <property type="gene ID" value="OMERI06G22470"/>
</dbReference>
<dbReference type="InterPro" id="IPR027417">
    <property type="entry name" value="P-loop_NTPase"/>
</dbReference>
<proteinExistence type="inferred from homology"/>
<feature type="domain" description="R13L1/DRL21-like LRR repeat region" evidence="13">
    <location>
        <begin position="3488"/>
        <end position="3615"/>
    </location>
</feature>
<dbReference type="FunFam" id="3.40.50.300:FF:001091">
    <property type="entry name" value="Probable disease resistance protein At1g61300"/>
    <property type="match status" value="2"/>
</dbReference>
<dbReference type="CDD" id="cd14798">
    <property type="entry name" value="RX-CC_like"/>
    <property type="match status" value="1"/>
</dbReference>
<keyword evidence="15" id="KW-1185">Reference proteome</keyword>
<feature type="domain" description="R13L1/DRL21-like LRR repeat region" evidence="13">
    <location>
        <begin position="3927"/>
        <end position="4044"/>
    </location>
</feature>
<evidence type="ECO:0000259" key="11">
    <source>
        <dbReference type="Pfam" id="PF23559"/>
    </source>
</evidence>
<reference evidence="14" key="1">
    <citation type="submission" date="2015-04" db="UniProtKB">
        <authorList>
            <consortium name="EnsemblPlants"/>
        </authorList>
    </citation>
    <scope>IDENTIFICATION</scope>
</reference>
<dbReference type="InterPro" id="IPR038005">
    <property type="entry name" value="RX-like_CC"/>
</dbReference>
<feature type="domain" description="NB-ARC" evidence="9">
    <location>
        <begin position="173"/>
        <end position="335"/>
    </location>
</feature>
<dbReference type="PANTHER" id="PTHR36766">
    <property type="entry name" value="PLANT BROAD-SPECTRUM MILDEW RESISTANCE PROTEIN RPW8"/>
    <property type="match status" value="1"/>
</dbReference>
<dbReference type="Pfam" id="PF18052">
    <property type="entry name" value="Rx_N"/>
    <property type="match status" value="2"/>
</dbReference>
<dbReference type="GO" id="GO:0005524">
    <property type="term" value="F:ATP binding"/>
    <property type="evidence" value="ECO:0007669"/>
    <property type="project" value="UniProtKB-KW"/>
</dbReference>
<feature type="domain" description="Disease resistance N-terminal" evidence="10">
    <location>
        <begin position="2534"/>
        <end position="2611"/>
    </location>
</feature>
<feature type="domain" description="R13L1/DRL21-like LRR repeat region" evidence="13">
    <location>
        <begin position="923"/>
        <end position="1081"/>
    </location>
</feature>
<dbReference type="InterPro" id="IPR042197">
    <property type="entry name" value="Apaf_helical"/>
</dbReference>
<dbReference type="SUPFAM" id="SSF52058">
    <property type="entry name" value="L domain-like"/>
    <property type="match status" value="7"/>
</dbReference>
<evidence type="ECO:0000313" key="14">
    <source>
        <dbReference type="EnsemblPlants" id="OMERI06G22470.1"/>
    </source>
</evidence>
<keyword evidence="2" id="KW-0433">Leucine-rich repeat</keyword>
<evidence type="ECO:0000256" key="7">
    <source>
        <dbReference type="ARBA" id="ARBA00023054"/>
    </source>
</evidence>
<feature type="domain" description="Disease resistance protein winged helix" evidence="11">
    <location>
        <begin position="2950"/>
        <end position="3026"/>
    </location>
</feature>
<dbReference type="Gene3D" id="3.80.10.10">
    <property type="entry name" value="Ribonuclease Inhibitor"/>
    <property type="match status" value="13"/>
</dbReference>
<dbReference type="InterPro" id="IPR036388">
    <property type="entry name" value="WH-like_DNA-bd_sf"/>
</dbReference>
<dbReference type="EnsemblPlants" id="OMERI06G22470.1">
    <property type="protein sequence ID" value="OMERI06G22470.1"/>
    <property type="gene ID" value="OMERI06G22470"/>
</dbReference>
<feature type="domain" description="Disease resistance N-terminal" evidence="10">
    <location>
        <begin position="12"/>
        <end position="94"/>
    </location>
</feature>
<dbReference type="FunFam" id="1.10.10.10:FF:000322">
    <property type="entry name" value="Probable disease resistance protein At1g63360"/>
    <property type="match status" value="1"/>
</dbReference>
<comment type="similarity">
    <text evidence="1">Belongs to the disease resistance NB-LRR family.</text>
</comment>
<evidence type="ECO:0000259" key="12">
    <source>
        <dbReference type="Pfam" id="PF23598"/>
    </source>
</evidence>
<dbReference type="InterPro" id="IPR056789">
    <property type="entry name" value="LRR_R13L1-DRL21"/>
</dbReference>
<feature type="domain" description="NB-ARC" evidence="9">
    <location>
        <begin position="2697"/>
        <end position="2863"/>
    </location>
</feature>
<dbReference type="Pfam" id="PF25019">
    <property type="entry name" value="LRR_R13L1-DRL21"/>
    <property type="match status" value="5"/>
</dbReference>
<keyword evidence="4" id="KW-0547">Nucleotide-binding</keyword>
<dbReference type="Proteomes" id="UP000008021">
    <property type="component" value="Chromosome 6"/>
</dbReference>
<feature type="region of interest" description="Disordered" evidence="8">
    <location>
        <begin position="1260"/>
        <end position="1294"/>
    </location>
</feature>
<dbReference type="STRING" id="40149.A0A0E0E498"/>
<dbReference type="InterPro" id="IPR041118">
    <property type="entry name" value="Rx_N"/>
</dbReference>
<evidence type="ECO:0000259" key="10">
    <source>
        <dbReference type="Pfam" id="PF18052"/>
    </source>
</evidence>
<evidence type="ECO:0000256" key="3">
    <source>
        <dbReference type="ARBA" id="ARBA00022737"/>
    </source>
</evidence>
<dbReference type="SUPFAM" id="SSF52540">
    <property type="entry name" value="P-loop containing nucleoside triphosphate hydrolases"/>
    <property type="match status" value="2"/>
</dbReference>
<evidence type="ECO:0000256" key="2">
    <source>
        <dbReference type="ARBA" id="ARBA00022614"/>
    </source>
</evidence>
<dbReference type="GO" id="GO:0009626">
    <property type="term" value="P:plant-type hypersensitive response"/>
    <property type="evidence" value="ECO:0007669"/>
    <property type="project" value="UniProtKB-ARBA"/>
</dbReference>
<dbReference type="Gene3D" id="3.40.50.300">
    <property type="entry name" value="P-loop containing nucleotide triphosphate hydrolases"/>
    <property type="match status" value="2"/>
</dbReference>
<sequence length="4294" mass="485882">MVGFGEMIASAVLKELLRKLSSPIWQTIMSQVNLNQDLEAIKSVLGSLQAKLSDAERKSQTDGSVRDLLKKLKAVAYDIEDMLAVYESTSNDGHDASLRHENWSSFPEKLKSRYNLPREMKKMRRRLEGIKKEMDLTSFMVDGATEEQDSYISRHLEPRRYSSEDTVGRIAEKGRIMDLLLSDEEHSIIPIYGLGGLGKTTLAQMAFNDCTTQIAFEMLAWVYVSEKFDLNAISLSIKQQYNSHMLQYGDSGIHNVAVESILAEKRCLIVLDDLWEENNFKLDELEAMLRLCKKGSKVIVTTRSKKVADRMNKDLQIELGLLPNEDCWTLFRKKARVSTPVPRYMEAMRETIVEKCQGLPLAVKSLGYFLGRMRPTEWEQNLHSNIWAEKDDRFPDNGVIANLKLSYYSMPCSLRLCFAYLSVFPKGSHIQKSSLIQQWIALGFIQPPESVLTEQYAEYCLQELIEMSFLQNVNVPTAMFARYTRPQNVLKMHDIVHDLASVVAADEVRIFHASDCSSSNTENCCHYMFLLNLNELSQDPILPNTARALHFKDCRKFPKYFSETKFLRILDFSACTINELPDSISQLSLLKYLNVSGMRSGKLPKSLSKLHHLQALTLSRNNDLIELPSYICEFLKLQYLDLHGCSKLKKLPDDIHKHKELQHLNLSDCTSLESLPSFSSQSGGLQKLSFLNVSHCSQLVKLLFLEEKLEKQSDHYLPNMVHLNMSFCPKLQELPTGLFKHMRKLLFLNFSGCTSLEVLPDFVEHDTGCSMLEVLDLSGCAKLPVLPESSTELRELRCLNLSGCSKLRNFLKLISRWKFGRLEYLNISGVGAKGDPEAPGTSAEDQSSQDPNKELELGMLQEDIITQGLFRLKYLSIGGFTLYSEQGIARMVDLLTLPNFNVRLEDDGRCSNILILQQILDVTHSQLNIKCLENVVSSEEVKQLELDMKPQFHSLSLEWSLSGTGSSYSVPGEEALRLELDRQQHLHALSSERSLYGIKSSVQHEPQAKASAVLDNLRPHRCLQSLSIKGYIGTAFPDWVNKMNDTLPNLVKLVLSDMEECDSIPAFGHLPNLQELQINNMPRLRDARIGPCKKLRRLSLVALPMEATVHLFYTVIIKTEVQRVESSYGCDEEMAETGQESYTVSGSLLENQVTGKPSEILSGDPSKKGKIQELKGWFKALKSGNSGGTREKVTSASALSEESQLSWKLSSDCSEVASAASLELDYLKIERCNYLKLHPSLPKSKVYFIKNSSLSPALDEKEASSFSSEHPHAQCTEGCSHSGQGTSISLHEDATQKSTPILKSKMYIEGSSENHFHRWTGLISTHLDELIITDCRFDYSEYIHSEGERTISKHDFVDNIYGLSQSCATKLEKLNLHPHPVYRYGEEQSLDNENTLETFIGRTGSQVPYIDTGEVALFSVKPIEGGMFCSSNISLLYKHHEAQISSLVIKNLENVKRPDEVQELVNYQQLRSVHLVWSRSDSPEDSSTAQDKAVLQNLRPHQVLETLQVEGYGVDERCCWMMNINSYLPNLVTVKLSNIVNCQRLPPLGQLANLEVLHISDMPSLREVDRHDYGDEQLFRKLRELKLSRMENLEEWPTATPMPAHDEHQLSQRDGKFSNLQVLAIVKCPRMRFVPAFPGSRECTLVESSSVLASFEPLARSSKLALITLKITDSGSSSDIEKFLQGSVNLEHLTIDSFIDLTTFPEPIRECRSLKTLLITNCWNFSALPEWLGELTSLQKLEVQATKLKCLPQSIQCLTALESLVLDKCYYKLRARCTSGEDKDMIKHIKIVQTTQVPLMNLNPSDITLLQKVTSSQFVDLHVGGLEEDIGLKELNNLELQTKKELSSLSLHWLNASVERGMQNKAVFEKLQPHDGLEILCIKNYAGADFPPWMTSLPNLVKLEMDGTQFEHLHLDQLYNFRELCLSNVQFGYLHLDRLQNLRDLYLYRVQFEHLHLDQLPNLRELCLHAVQFGHLHLDRLHNLGELYLYKVRSERLHLDQLSNLREMFLCDMEFGHHHLDQLQKFRELKLSEELFEYLHLYQLQNLQGLYLSNVKFDCIPLHQLQNLEELHLSQIECLGSNQPACIECVQPLVKLRKIVMSEIDSQELKISFQGEESDENLFPGLQHLEMELCENLRFQPFIPRSTRYIISGRVEVDEFSMYRMRGLFLFPSFNQVMGLTTPRSTCRMEIKNTAVLSSQTWEGLQHLELLNITELMIENCIDHCPLPKCILGWKSLRKLEILRCEEINSLPEWLGEMACLTELVVETYWMHTLHPCIQRLTNLQALTLSKCTKMLKERCRESGDHWIYIRHIPHIQITDRNGDTEIISSHCTLTVAEAKETGLVAGACSMAIGKYFRFRSAAPTRWPSYSSRPSPPPSNLRTPPLLLLPLPLPCLMVRVTAASRGRGEASAGRGGGAAGGRGVGTVGEALVVGADRRPTAASHAGHGHRIHGLSPPPGRLPRRPTHLCLLFSCFPCCSGPHHHVRLAASRSDGEGDGGIVVRRGRGLVGDAAGGERPWQLAGRGGGTLLASAVLKEVCGKLCSVVWKEIASQHKFTQDLEGLHSMLTVIQAVLADAERRSVREESVCLWLKKLKAVAYDIEDILLDFESAIPPCNPEVQGDIPRQREWSKFSHLMSQFTMARKMKKMRERVQQIKHEMELGNFNFKQDTSSHEHDVIKERRTVASLDEDIVGRVSEKERIMDLLQTEDEPFVIPIHALGGLGKTTLVRMVYNDNQTERAFDVRAWIYVSAKFDLEAIGKCIISQLDGKNCRMYADLQSVHNHVKDILTGKRFLIVLDDVWGKDQDMLAKIKSLLNGGKTGSKVIITTRNKRIAKIMNANLQIELEPLPDSDCWTLFKKIALEPETVGTCFEDIGKVIVAKCKGTPLAVKSLASILRGKELKVWMSVRDSSIWVEDATSSDENQVLPSLKLSYHYMPFHLRLCFAYCSVIPKGCHIEKNSLIQQWIALEFVQSTSNAKVEDCAESYFNELLEMSFFHPISPPSMIAAKHYKPPREFIMHDMVHALATFVAGDEVSILNVPMKSNYHFGMDFCRYTLIESTIDPSTLQKTVPIRARALHFNVFNLMKLPSHMFSFSKFLRVLDLSGCTLVEFPGSISKLRQLKYLCAKGMQIQKLCKPISSLQNLQALMLIDYHYLLKLPSYFSGFLKLHYLDLHGCCSLVELTGGIGNLTGVRHIDLSGCSSLIVLPSTIGQLKNLSYLNLSNCTKLQSLPESFGELTSLEDINLSFCYELGSLPDEFLRKKQQLRFLDLSSCTNIKSLPEFCSENNILEILDLSACHNLEALPVSIGYLRALKRLDLSNCFHLRQLPPLHQHHVLQFLNLSGCSRIEGILKFLAHSTIHNLQYLNLSGVGEGLQTESAEGNITQMASSSSNLIRLEALQTNSSEGDITQMPSSSQNLIHFEAQLNKLIEGMSRLKYLSIDGFTLFSDQRIESMEGLLTLPEFYVNQMFDPIERRLCSNIIVLQQILDLTHSHLNIRNLERLSSPQDARKARLAEKHQLRSLSLMWTVPKYYYHLMQFQEDNTHAALVLEELRPPQKIEELHMEGYRAAIFPGWLMNIGTGLPHVVNLRLSHLRGCTVLPPLGQLQKLKVLHLSHINRVRKVGLDVYGSARPFPMLRELTISDMKMLEEWMTEDVMFPNLEHLEVQRCPYLKFKSYVPMSSRYSIQNCWYIFSHEGVTVGPPCTASPFTSVMNVSTSYPDDIEWSGLQNLVNLEIMINIHDNEQLTWLPEGIRGLCHLKKLEIRNCRIFTMLPSWLGDLANLEELAVYDCGKLATLPKSMLRLGHLQKLVIANEVSKGDAPFEQLPEWLGSLASLWELRLNNYGSPRDGESLKPWDISLCSAAVQARFCLRKDTMITNHIPYISIYEKEFFFVHSTCKQSIVGITQQHRVGSSSSIVLLQRITRITNGNLSIFSLENVSSPEEAAKADIANISNLLALRLEWSVSTNWFEKGPKVQDEAVLANLRPSRDLLVLDINGYRGSAFSGWLLDETTLPCVREITLSNLPRCRHLPVLGLLPNLEKLHILFLPKLTAVESQPFEKLRELVLTQIGNLEEWSTAISSADGQLMDIAVFPNLKYLRVESCSKLRFSPSFPTSARYFIQNSGKVLSFQGVIGTGISPTSSSKMEINNCYFSLDDLRGFQYLSSLEELTISNCSTLTTLPESITGLHSLKKLHVLQCDNFVTLPECFGHLSSLQEVQIDCTAKVASLPESIRGMASLVDLTFWCDDELERQYRSGMDRSKIAHIRKVKINGDQAEGIITIMSENINSEDPTKK</sequence>
<dbReference type="PANTHER" id="PTHR36766:SF40">
    <property type="entry name" value="DISEASE RESISTANCE PROTEIN RGA3"/>
    <property type="match status" value="1"/>
</dbReference>
<dbReference type="GO" id="GO:0043531">
    <property type="term" value="F:ADP binding"/>
    <property type="evidence" value="ECO:0007669"/>
    <property type="project" value="InterPro"/>
</dbReference>
<dbReference type="Pfam" id="PF23598">
    <property type="entry name" value="LRR_14"/>
    <property type="match status" value="1"/>
</dbReference>
<evidence type="ECO:0000259" key="9">
    <source>
        <dbReference type="Pfam" id="PF00931"/>
    </source>
</evidence>
<feature type="domain" description="Disease resistance protein winged helix" evidence="11">
    <location>
        <begin position="423"/>
        <end position="500"/>
    </location>
</feature>
<dbReference type="GO" id="GO:0002758">
    <property type="term" value="P:innate immune response-activating signaling pathway"/>
    <property type="evidence" value="ECO:0007669"/>
    <property type="project" value="UniProtKB-ARBA"/>
</dbReference>
<evidence type="ECO:0000256" key="6">
    <source>
        <dbReference type="ARBA" id="ARBA00022840"/>
    </source>
</evidence>
<dbReference type="InterPro" id="IPR058922">
    <property type="entry name" value="WHD_DRP"/>
</dbReference>
<dbReference type="InterPro" id="IPR002182">
    <property type="entry name" value="NB-ARC"/>
</dbReference>
<dbReference type="eggNOG" id="KOG4658">
    <property type="taxonomic scope" value="Eukaryota"/>
</dbReference>
<keyword evidence="3" id="KW-0677">Repeat</keyword>
<organism evidence="14">
    <name type="scientific">Oryza meridionalis</name>
    <dbReference type="NCBI Taxonomy" id="40149"/>
    <lineage>
        <taxon>Eukaryota</taxon>
        <taxon>Viridiplantae</taxon>
        <taxon>Streptophyta</taxon>
        <taxon>Embryophyta</taxon>
        <taxon>Tracheophyta</taxon>
        <taxon>Spermatophyta</taxon>
        <taxon>Magnoliopsida</taxon>
        <taxon>Liliopsida</taxon>
        <taxon>Poales</taxon>
        <taxon>Poaceae</taxon>
        <taxon>BOP clade</taxon>
        <taxon>Oryzoideae</taxon>
        <taxon>Oryzeae</taxon>
        <taxon>Oryzinae</taxon>
        <taxon>Oryza</taxon>
    </lineage>
</organism>
<dbReference type="SUPFAM" id="SSF52047">
    <property type="entry name" value="RNI-like"/>
    <property type="match status" value="1"/>
</dbReference>
<reference evidence="14" key="2">
    <citation type="submission" date="2018-05" db="EMBL/GenBank/DDBJ databases">
        <title>OmerRS3 (Oryza meridionalis Reference Sequence Version 3).</title>
        <authorList>
            <person name="Zhang J."/>
            <person name="Kudrna D."/>
            <person name="Lee S."/>
            <person name="Talag J."/>
            <person name="Welchert J."/>
            <person name="Wing R.A."/>
        </authorList>
    </citation>
    <scope>NUCLEOTIDE SEQUENCE [LARGE SCALE GENOMIC DNA]</scope>
    <source>
        <strain evidence="14">cv. OR44</strain>
    </source>
</reference>
<feature type="compositionally biased region" description="Polar residues" evidence="8">
    <location>
        <begin position="1277"/>
        <end position="1289"/>
    </location>
</feature>
<dbReference type="HOGENOM" id="CLU_223809_0_0_1"/>
<evidence type="ECO:0000313" key="15">
    <source>
        <dbReference type="Proteomes" id="UP000008021"/>
    </source>
</evidence>
<dbReference type="Gene3D" id="1.10.10.10">
    <property type="entry name" value="Winged helix-like DNA-binding domain superfamily/Winged helix DNA-binding domain"/>
    <property type="match status" value="2"/>
</dbReference>